<dbReference type="AlphaFoldDB" id="A0A9W7WJP1"/>
<comment type="caution">
    <text evidence="2">The sequence shown here is derived from an EMBL/GenBank/DDBJ whole genome shotgun (WGS) entry which is preliminary data.</text>
</comment>
<dbReference type="Proteomes" id="UP001059041">
    <property type="component" value="Linkage Group LG10"/>
</dbReference>
<reference evidence="2" key="1">
    <citation type="submission" date="2021-02" db="EMBL/GenBank/DDBJ databases">
        <title>Comparative genomics reveals that relaxation of natural selection precedes convergent phenotypic evolution of cavefish.</title>
        <authorList>
            <person name="Peng Z."/>
        </authorList>
    </citation>
    <scope>NUCLEOTIDE SEQUENCE</scope>
    <source>
        <tissue evidence="2">Muscle</tissue>
    </source>
</reference>
<feature type="region of interest" description="Disordered" evidence="1">
    <location>
        <begin position="1"/>
        <end position="34"/>
    </location>
</feature>
<dbReference type="EMBL" id="JAFHDT010000010">
    <property type="protein sequence ID" value="KAI7804422.1"/>
    <property type="molecule type" value="Genomic_DNA"/>
</dbReference>
<keyword evidence="3" id="KW-1185">Reference proteome</keyword>
<protein>
    <submittedName>
        <fullName evidence="2">Uncharacterized protein</fullName>
    </submittedName>
</protein>
<evidence type="ECO:0000313" key="3">
    <source>
        <dbReference type="Proteomes" id="UP001059041"/>
    </source>
</evidence>
<gene>
    <name evidence="2" type="ORF">IRJ41_009793</name>
</gene>
<accession>A0A9W7WJP1</accession>
<feature type="compositionally biased region" description="Basic and acidic residues" evidence="1">
    <location>
        <begin position="1"/>
        <end position="28"/>
    </location>
</feature>
<sequence>MKEGEGGVKRDEEKREGRQVRSDKRRDPTASWRVYPGLTGKHGCGFLSEAATDLSPAVMASALTPCRKQPS</sequence>
<organism evidence="2 3">
    <name type="scientific">Triplophysa rosa</name>
    <name type="common">Cave loach</name>
    <dbReference type="NCBI Taxonomy" id="992332"/>
    <lineage>
        <taxon>Eukaryota</taxon>
        <taxon>Metazoa</taxon>
        <taxon>Chordata</taxon>
        <taxon>Craniata</taxon>
        <taxon>Vertebrata</taxon>
        <taxon>Euteleostomi</taxon>
        <taxon>Actinopterygii</taxon>
        <taxon>Neopterygii</taxon>
        <taxon>Teleostei</taxon>
        <taxon>Ostariophysi</taxon>
        <taxon>Cypriniformes</taxon>
        <taxon>Nemacheilidae</taxon>
        <taxon>Triplophysa</taxon>
    </lineage>
</organism>
<evidence type="ECO:0000313" key="2">
    <source>
        <dbReference type="EMBL" id="KAI7804422.1"/>
    </source>
</evidence>
<proteinExistence type="predicted"/>
<name>A0A9W7WJP1_TRIRA</name>
<evidence type="ECO:0000256" key="1">
    <source>
        <dbReference type="SAM" id="MobiDB-lite"/>
    </source>
</evidence>